<dbReference type="EMBL" id="CU466930">
    <property type="protein sequence ID" value="CAO80240.1"/>
    <property type="molecule type" value="Genomic_DNA"/>
</dbReference>
<comment type="similarity">
    <text evidence="1">Belongs to the class-II aminoacyl-tRNA synthetase family.</text>
</comment>
<dbReference type="Gene3D" id="3.30.930.10">
    <property type="entry name" value="Bira Bifunctional Protein, Domain 2"/>
    <property type="match status" value="1"/>
</dbReference>
<keyword evidence="4" id="KW-0547">Nucleotide-binding</keyword>
<dbReference type="InterPro" id="IPR004154">
    <property type="entry name" value="Anticodon-bd"/>
</dbReference>
<gene>
    <name evidence="12" type="ordered locus">CLOAM0335</name>
</gene>
<feature type="domain" description="Class II Histidinyl-tRNA synthetase (HisRS)-like catalytic core" evidence="11">
    <location>
        <begin position="238"/>
        <end position="311"/>
    </location>
</feature>
<feature type="domain" description="Class II Histidinyl-tRNA synthetase (HisRS)-like catalytic core" evidence="11">
    <location>
        <begin position="8"/>
        <end position="169"/>
    </location>
</feature>
<dbReference type="Gene3D" id="3.40.50.800">
    <property type="entry name" value="Anticodon-binding domain"/>
    <property type="match status" value="1"/>
</dbReference>
<dbReference type="Proteomes" id="UP000002019">
    <property type="component" value="Chromosome"/>
</dbReference>
<proteinExistence type="inferred from homology"/>
<organism evidence="12 13">
    <name type="scientific">Cloacimonas acidaminovorans (strain Evry)</name>
    <dbReference type="NCBI Taxonomy" id="459349"/>
    <lineage>
        <taxon>Bacteria</taxon>
        <taxon>Pseudomonadati</taxon>
        <taxon>Candidatus Cloacimonadota</taxon>
        <taxon>Candidatus Cloacimonadia</taxon>
        <taxon>Candidatus Cloacimonadales</taxon>
        <taxon>Candidatus Cloacimonadaceae</taxon>
        <taxon>Candidatus Cloacimonas</taxon>
    </lineage>
</organism>
<feature type="binding site" evidence="9">
    <location>
        <begin position="87"/>
        <end position="89"/>
    </location>
    <ligand>
        <name>L-histidine</name>
        <dbReference type="ChEBI" id="CHEBI:57595"/>
    </ligand>
</feature>
<dbReference type="HOGENOM" id="CLU_025113_1_1_0"/>
<evidence type="ECO:0000259" key="11">
    <source>
        <dbReference type="Pfam" id="PF13393"/>
    </source>
</evidence>
<dbReference type="GO" id="GO:0006427">
    <property type="term" value="P:histidyl-tRNA aminoacylation"/>
    <property type="evidence" value="ECO:0007669"/>
    <property type="project" value="TreeGrafter"/>
</dbReference>
<evidence type="ECO:0000256" key="4">
    <source>
        <dbReference type="ARBA" id="ARBA00022741"/>
    </source>
</evidence>
<dbReference type="InterPro" id="IPR036621">
    <property type="entry name" value="Anticodon-bd_dom_sf"/>
</dbReference>
<feature type="binding site" evidence="9">
    <location>
        <position position="116"/>
    </location>
    <ligand>
        <name>L-histidine</name>
        <dbReference type="ChEBI" id="CHEBI:57595"/>
    </ligand>
</feature>
<dbReference type="SUPFAM" id="SSF55681">
    <property type="entry name" value="Class II aaRS and biotin synthetases"/>
    <property type="match status" value="1"/>
</dbReference>
<keyword evidence="13" id="KW-1185">Reference proteome</keyword>
<evidence type="ECO:0000256" key="5">
    <source>
        <dbReference type="ARBA" id="ARBA00022917"/>
    </source>
</evidence>
<comment type="catalytic activity">
    <reaction evidence="8">
        <text>tRNA(His) + L-histidine + ATP = L-histidyl-tRNA(His) + AMP + diphosphate + H(+)</text>
        <dbReference type="Rhea" id="RHEA:17313"/>
        <dbReference type="Rhea" id="RHEA-COMP:9665"/>
        <dbReference type="Rhea" id="RHEA-COMP:9689"/>
        <dbReference type="ChEBI" id="CHEBI:15378"/>
        <dbReference type="ChEBI" id="CHEBI:30616"/>
        <dbReference type="ChEBI" id="CHEBI:33019"/>
        <dbReference type="ChEBI" id="CHEBI:57595"/>
        <dbReference type="ChEBI" id="CHEBI:78442"/>
        <dbReference type="ChEBI" id="CHEBI:78527"/>
        <dbReference type="ChEBI" id="CHEBI:456215"/>
        <dbReference type="EC" id="6.1.1.21"/>
    </reaction>
</comment>
<evidence type="ECO:0000256" key="2">
    <source>
        <dbReference type="ARBA" id="ARBA00012815"/>
    </source>
</evidence>
<dbReference type="GO" id="GO:0000166">
    <property type="term" value="F:nucleotide binding"/>
    <property type="evidence" value="ECO:0007669"/>
    <property type="project" value="UniProtKB-KW"/>
</dbReference>
<dbReference type="KEGG" id="caci:CLOAM0335"/>
<sequence>MVQEPQSFHEFMPDKVWKWKILEEKVEKVLSLHDFQEIRLSVLQDSQVLQDGITALIQGQEADTAMKGVLSLSLPDDQLSLLSLRPEGTISVLHHTARITNPGEIHRFYYSGPMFRRINNQQQMEFYQLGVELLGSESILSENEVISLGMKLCKTLGLNEVRLDLNSYGCFTCRESFFSDLNKYLEEHKSEYCNSCYRELSTNPFSQVHCANPDCKKSLQEGPHIYDYLCNSCKTDFNKVQKIQANLGNQYKVNPNLNKNFAYYNKTVFDFIAKHKGKEIIIGGGGRYDYLSALITGKRIPAVGFYLNLDSIFEIMESRGLFEEKDPEFTVYICAESPNLEMMTLQIVQELHSQQIKTIISPECRPAEKEIAIAKKKDCPIMLILRDDNIREGKILLRNLVKEEQKYISLRDTLPSIMLAKKAMQS</sequence>
<dbReference type="OrthoDB" id="9800814at2"/>
<evidence type="ECO:0000259" key="10">
    <source>
        <dbReference type="Pfam" id="PF03129"/>
    </source>
</evidence>
<evidence type="ECO:0000313" key="13">
    <source>
        <dbReference type="Proteomes" id="UP000002019"/>
    </source>
</evidence>
<dbReference type="EC" id="6.1.1.21" evidence="2"/>
<dbReference type="Pfam" id="PF13393">
    <property type="entry name" value="tRNA-synt_His"/>
    <property type="match status" value="2"/>
</dbReference>
<evidence type="ECO:0000256" key="1">
    <source>
        <dbReference type="ARBA" id="ARBA00008226"/>
    </source>
</evidence>
<feature type="domain" description="Anticodon-binding" evidence="10">
    <location>
        <begin position="331"/>
        <end position="413"/>
    </location>
</feature>
<keyword evidence="5" id="KW-0648">Protein biosynthesis</keyword>
<dbReference type="InterPro" id="IPR041715">
    <property type="entry name" value="HisRS-like_core"/>
</dbReference>
<dbReference type="STRING" id="459349.CLOAM0335"/>
<dbReference type="GO" id="GO:0004821">
    <property type="term" value="F:histidine-tRNA ligase activity"/>
    <property type="evidence" value="ECO:0007669"/>
    <property type="project" value="UniProtKB-EC"/>
</dbReference>
<feature type="binding site" evidence="9">
    <location>
        <begin position="263"/>
        <end position="264"/>
    </location>
    <ligand>
        <name>L-histidine</name>
        <dbReference type="ChEBI" id="CHEBI:57595"/>
    </ligand>
</feature>
<accession>B0VFH4</accession>
<dbReference type="PIRSF" id="PIRSF001549">
    <property type="entry name" value="His-tRNA_synth"/>
    <property type="match status" value="1"/>
</dbReference>
<dbReference type="RefSeq" id="WP_015424101.1">
    <property type="nucleotide sequence ID" value="NC_020449.1"/>
</dbReference>
<dbReference type="SUPFAM" id="SSF52954">
    <property type="entry name" value="Class II aaRS ABD-related"/>
    <property type="match status" value="1"/>
</dbReference>
<dbReference type="GO" id="GO:0005737">
    <property type="term" value="C:cytoplasm"/>
    <property type="evidence" value="ECO:0007669"/>
    <property type="project" value="InterPro"/>
</dbReference>
<dbReference type="AlphaFoldDB" id="B0VFH4"/>
<feature type="binding site" evidence="9">
    <location>
        <position position="128"/>
    </location>
    <ligand>
        <name>L-histidine</name>
        <dbReference type="ChEBI" id="CHEBI:57595"/>
    </ligand>
</feature>
<evidence type="ECO:0000256" key="3">
    <source>
        <dbReference type="ARBA" id="ARBA00022598"/>
    </source>
</evidence>
<name>B0VFH4_CLOAI</name>
<feature type="binding site" evidence="9">
    <location>
        <position position="132"/>
    </location>
    <ligand>
        <name>L-histidine</name>
        <dbReference type="ChEBI" id="CHEBI:57595"/>
    </ligand>
</feature>
<keyword evidence="6" id="KW-0030">Aminoacyl-tRNA synthetase</keyword>
<dbReference type="Pfam" id="PF03129">
    <property type="entry name" value="HGTP_anticodon"/>
    <property type="match status" value="1"/>
</dbReference>
<dbReference type="InterPro" id="IPR004516">
    <property type="entry name" value="HisRS/HisZ"/>
</dbReference>
<dbReference type="PANTHER" id="PTHR43707:SF1">
    <property type="entry name" value="HISTIDINE--TRNA LIGASE, MITOCHONDRIAL-RELATED"/>
    <property type="match status" value="1"/>
</dbReference>
<reference evidence="12 13" key="1">
    <citation type="journal article" date="2008" name="J. Bacteriol.">
        <title>'Candidatus Cloacamonas acidaminovorans': genome sequence reconstruction provides a first glimpse of a new bacterial division.</title>
        <authorList>
            <person name="Pelletier E."/>
            <person name="Kreimeyer A."/>
            <person name="Bocs S."/>
            <person name="Rouy Z."/>
            <person name="Gyapay G."/>
            <person name="Chouari R."/>
            <person name="Riviere D."/>
            <person name="Ganesan A."/>
            <person name="Daegelen P."/>
            <person name="Sghir A."/>
            <person name="Cohen G.N."/>
            <person name="Medigue C."/>
            <person name="Weissenbach J."/>
            <person name="Le Paslier D."/>
        </authorList>
    </citation>
    <scope>NUCLEOTIDE SEQUENCE [LARGE SCALE GENOMIC DNA]</scope>
    <source>
        <strain evidence="13">Evry</strain>
    </source>
</reference>
<evidence type="ECO:0000313" key="12">
    <source>
        <dbReference type="EMBL" id="CAO80240.1"/>
    </source>
</evidence>
<dbReference type="eggNOG" id="COG0124">
    <property type="taxonomic scope" value="Bacteria"/>
</dbReference>
<dbReference type="PANTHER" id="PTHR43707">
    <property type="entry name" value="HISTIDYL-TRNA SYNTHETASE"/>
    <property type="match status" value="1"/>
</dbReference>
<dbReference type="InterPro" id="IPR045864">
    <property type="entry name" value="aa-tRNA-synth_II/BPL/LPL"/>
</dbReference>
<protein>
    <recommendedName>
        <fullName evidence="2">histidine--tRNA ligase</fullName>
        <ecNumber evidence="2">6.1.1.21</ecNumber>
    </recommendedName>
    <alternativeName>
        <fullName evidence="7">Histidyl-tRNA synthetase</fullName>
    </alternativeName>
</protein>
<keyword evidence="3 12" id="KW-0436">Ligase</keyword>
<evidence type="ECO:0000256" key="6">
    <source>
        <dbReference type="ARBA" id="ARBA00023146"/>
    </source>
</evidence>
<evidence type="ECO:0000256" key="7">
    <source>
        <dbReference type="ARBA" id="ARBA00030619"/>
    </source>
</evidence>
<evidence type="ECO:0000256" key="9">
    <source>
        <dbReference type="PIRSR" id="PIRSR001549-1"/>
    </source>
</evidence>
<evidence type="ECO:0000256" key="8">
    <source>
        <dbReference type="ARBA" id="ARBA00047639"/>
    </source>
</evidence>